<reference evidence="2 3" key="1">
    <citation type="submission" date="2020-02" db="EMBL/GenBank/DDBJ databases">
        <title>Draft genome sequence of Haematococcus lacustris strain NIES-144.</title>
        <authorList>
            <person name="Morimoto D."/>
            <person name="Nakagawa S."/>
            <person name="Yoshida T."/>
            <person name="Sawayama S."/>
        </authorList>
    </citation>
    <scope>NUCLEOTIDE SEQUENCE [LARGE SCALE GENOMIC DNA]</scope>
    <source>
        <strain evidence="2 3">NIES-144</strain>
    </source>
</reference>
<dbReference type="AlphaFoldDB" id="A0A699YVU9"/>
<evidence type="ECO:0000313" key="3">
    <source>
        <dbReference type="Proteomes" id="UP000485058"/>
    </source>
</evidence>
<evidence type="ECO:0000313" key="2">
    <source>
        <dbReference type="EMBL" id="GFH10964.1"/>
    </source>
</evidence>
<organism evidence="2 3">
    <name type="scientific">Haematococcus lacustris</name>
    <name type="common">Green alga</name>
    <name type="synonym">Haematococcus pluvialis</name>
    <dbReference type="NCBI Taxonomy" id="44745"/>
    <lineage>
        <taxon>Eukaryota</taxon>
        <taxon>Viridiplantae</taxon>
        <taxon>Chlorophyta</taxon>
        <taxon>core chlorophytes</taxon>
        <taxon>Chlorophyceae</taxon>
        <taxon>CS clade</taxon>
        <taxon>Chlamydomonadales</taxon>
        <taxon>Haematococcaceae</taxon>
        <taxon>Haematococcus</taxon>
    </lineage>
</organism>
<dbReference type="Proteomes" id="UP000485058">
    <property type="component" value="Unassembled WGS sequence"/>
</dbReference>
<comment type="caution">
    <text evidence="2">The sequence shown here is derived from an EMBL/GenBank/DDBJ whole genome shotgun (WGS) entry which is preliminary data.</text>
</comment>
<feature type="region of interest" description="Disordered" evidence="1">
    <location>
        <begin position="1"/>
        <end position="24"/>
    </location>
</feature>
<evidence type="ECO:0000256" key="1">
    <source>
        <dbReference type="SAM" id="MobiDB-lite"/>
    </source>
</evidence>
<accession>A0A699YVU9</accession>
<proteinExistence type="predicted"/>
<feature type="compositionally biased region" description="Polar residues" evidence="1">
    <location>
        <begin position="13"/>
        <end position="24"/>
    </location>
</feature>
<gene>
    <name evidence="2" type="ORF">HaLaN_06376</name>
</gene>
<name>A0A699YVU9_HAELA</name>
<feature type="non-terminal residue" evidence="2">
    <location>
        <position position="1"/>
    </location>
</feature>
<sequence length="117" mass="12827">MATDMASYAPAQRLQTKSMGGTSVASTWVNGSEARGVSAGVRMHSPPLRVTRSSSPSKATVALQEANMHLVVRVGDLEREVQHYKNMCSDLEVAASQRQASYMRREEAMQKQLDSLQ</sequence>
<keyword evidence="3" id="KW-1185">Reference proteome</keyword>
<dbReference type="EMBL" id="BLLF01000362">
    <property type="protein sequence ID" value="GFH10964.1"/>
    <property type="molecule type" value="Genomic_DNA"/>
</dbReference>
<feature type="non-terminal residue" evidence="2">
    <location>
        <position position="117"/>
    </location>
</feature>
<protein>
    <submittedName>
        <fullName evidence="2">Uncharacterized protein</fullName>
    </submittedName>
</protein>